<comment type="caution">
    <text evidence="1">The sequence shown here is derived from an EMBL/GenBank/DDBJ whole genome shotgun (WGS) entry which is preliminary data.</text>
</comment>
<evidence type="ECO:0000313" key="2">
    <source>
        <dbReference type="Proteomes" id="UP001415857"/>
    </source>
</evidence>
<dbReference type="AlphaFoldDB" id="A0AAP0RVU6"/>
<reference evidence="1 2" key="1">
    <citation type="journal article" date="2024" name="Plant J.">
        <title>Genome sequences and population genomics reveal climatic adaptation and genomic divergence between two closely related sweetgum species.</title>
        <authorList>
            <person name="Xu W.Q."/>
            <person name="Ren C.Q."/>
            <person name="Zhang X.Y."/>
            <person name="Comes H.P."/>
            <person name="Liu X.H."/>
            <person name="Li Y.G."/>
            <person name="Kettle C.J."/>
            <person name="Jalonen R."/>
            <person name="Gaisberger H."/>
            <person name="Ma Y.Z."/>
            <person name="Qiu Y.X."/>
        </authorList>
    </citation>
    <scope>NUCLEOTIDE SEQUENCE [LARGE SCALE GENOMIC DNA]</scope>
    <source>
        <strain evidence="1">Hangzhou</strain>
    </source>
</reference>
<proteinExistence type="predicted"/>
<dbReference type="EMBL" id="JBBPBK010000005">
    <property type="protein sequence ID" value="KAK9285089.1"/>
    <property type="molecule type" value="Genomic_DNA"/>
</dbReference>
<gene>
    <name evidence="1" type="ORF">L1049_024274</name>
</gene>
<dbReference type="Proteomes" id="UP001415857">
    <property type="component" value="Unassembled WGS sequence"/>
</dbReference>
<sequence>MGSIKVKRSALGEPELEKACLPYESMELPSKQKQTCLPEENVVTASTHSQRQPISRRRLGFSPVAVAVLRREQRRRCKVRLLSKSEVSSPYFLQDSLSPFTRL</sequence>
<evidence type="ECO:0000313" key="1">
    <source>
        <dbReference type="EMBL" id="KAK9285089.1"/>
    </source>
</evidence>
<accession>A0AAP0RVU6</accession>
<name>A0AAP0RVU6_LIQFO</name>
<keyword evidence="2" id="KW-1185">Reference proteome</keyword>
<protein>
    <submittedName>
        <fullName evidence="1">Uncharacterized protein</fullName>
    </submittedName>
</protein>
<organism evidence="1 2">
    <name type="scientific">Liquidambar formosana</name>
    <name type="common">Formosan gum</name>
    <dbReference type="NCBI Taxonomy" id="63359"/>
    <lineage>
        <taxon>Eukaryota</taxon>
        <taxon>Viridiplantae</taxon>
        <taxon>Streptophyta</taxon>
        <taxon>Embryophyta</taxon>
        <taxon>Tracheophyta</taxon>
        <taxon>Spermatophyta</taxon>
        <taxon>Magnoliopsida</taxon>
        <taxon>eudicotyledons</taxon>
        <taxon>Gunneridae</taxon>
        <taxon>Pentapetalae</taxon>
        <taxon>Saxifragales</taxon>
        <taxon>Altingiaceae</taxon>
        <taxon>Liquidambar</taxon>
    </lineage>
</organism>